<dbReference type="EMBL" id="JAIQCV010000007">
    <property type="protein sequence ID" value="KAH1082668.1"/>
    <property type="molecule type" value="Genomic_DNA"/>
</dbReference>
<dbReference type="AlphaFoldDB" id="A0A9D3VGR3"/>
<evidence type="ECO:0000313" key="2">
    <source>
        <dbReference type="Proteomes" id="UP000828251"/>
    </source>
</evidence>
<dbReference type="OrthoDB" id="1687256at2759"/>
<organism evidence="1 2">
    <name type="scientific">Gossypium stocksii</name>
    <dbReference type="NCBI Taxonomy" id="47602"/>
    <lineage>
        <taxon>Eukaryota</taxon>
        <taxon>Viridiplantae</taxon>
        <taxon>Streptophyta</taxon>
        <taxon>Embryophyta</taxon>
        <taxon>Tracheophyta</taxon>
        <taxon>Spermatophyta</taxon>
        <taxon>Magnoliopsida</taxon>
        <taxon>eudicotyledons</taxon>
        <taxon>Gunneridae</taxon>
        <taxon>Pentapetalae</taxon>
        <taxon>rosids</taxon>
        <taxon>malvids</taxon>
        <taxon>Malvales</taxon>
        <taxon>Malvaceae</taxon>
        <taxon>Malvoideae</taxon>
        <taxon>Gossypium</taxon>
    </lineage>
</organism>
<accession>A0A9D3VGR3</accession>
<dbReference type="Proteomes" id="UP000828251">
    <property type="component" value="Unassembled WGS sequence"/>
</dbReference>
<protein>
    <submittedName>
        <fullName evidence="1">Uncharacterized protein</fullName>
    </submittedName>
</protein>
<keyword evidence="2" id="KW-1185">Reference proteome</keyword>
<comment type="caution">
    <text evidence="1">The sequence shown here is derived from an EMBL/GenBank/DDBJ whole genome shotgun (WGS) entry which is preliminary data.</text>
</comment>
<evidence type="ECO:0000313" key="1">
    <source>
        <dbReference type="EMBL" id="KAH1082668.1"/>
    </source>
</evidence>
<proteinExistence type="predicted"/>
<reference evidence="1 2" key="1">
    <citation type="journal article" date="2021" name="Plant Biotechnol. J.">
        <title>Multi-omics assisted identification of the key and species-specific regulatory components of drought-tolerant mechanisms in Gossypium stocksii.</title>
        <authorList>
            <person name="Yu D."/>
            <person name="Ke L."/>
            <person name="Zhang D."/>
            <person name="Wu Y."/>
            <person name="Sun Y."/>
            <person name="Mei J."/>
            <person name="Sun J."/>
            <person name="Sun Y."/>
        </authorList>
    </citation>
    <scope>NUCLEOTIDE SEQUENCE [LARGE SCALE GENOMIC DNA]</scope>
    <source>
        <strain evidence="2">cv. E1</strain>
        <tissue evidence="1">Leaf</tissue>
    </source>
</reference>
<sequence>MFMKITKHRIWQGNKENDTQREKDYRVDKYHIGTVLGHFGIGVEVVGRCRLFKWYDDKLCNRANEVTHELRDSKRKLAKENMKLRKQIMKCGNGEMFESGSRNSNVNMSEIVAVYKM</sequence>
<gene>
    <name evidence="1" type="ORF">J1N35_022429</name>
</gene>
<name>A0A9D3VGR3_9ROSI</name>